<proteinExistence type="predicted"/>
<evidence type="ECO:0000313" key="9">
    <source>
        <dbReference type="Proteomes" id="UP000254150"/>
    </source>
</evidence>
<dbReference type="InterPro" id="IPR006977">
    <property type="entry name" value="Yip1_dom"/>
</dbReference>
<feature type="transmembrane region" description="Helical" evidence="6">
    <location>
        <begin position="204"/>
        <end position="223"/>
    </location>
</feature>
<evidence type="ECO:0000256" key="5">
    <source>
        <dbReference type="SAM" id="MobiDB-lite"/>
    </source>
</evidence>
<evidence type="ECO:0000256" key="3">
    <source>
        <dbReference type="ARBA" id="ARBA00022989"/>
    </source>
</evidence>
<feature type="transmembrane region" description="Helical" evidence="6">
    <location>
        <begin position="303"/>
        <end position="323"/>
    </location>
</feature>
<evidence type="ECO:0000256" key="4">
    <source>
        <dbReference type="ARBA" id="ARBA00023136"/>
    </source>
</evidence>
<feature type="compositionally biased region" description="Basic residues" evidence="5">
    <location>
        <begin position="1"/>
        <end position="10"/>
    </location>
</feature>
<feature type="region of interest" description="Disordered" evidence="5">
    <location>
        <begin position="1"/>
        <end position="146"/>
    </location>
</feature>
<protein>
    <submittedName>
        <fullName evidence="8">Integral membrane protein</fullName>
    </submittedName>
</protein>
<dbReference type="Pfam" id="PF04893">
    <property type="entry name" value="Yip1"/>
    <property type="match status" value="1"/>
</dbReference>
<evidence type="ECO:0000256" key="2">
    <source>
        <dbReference type="ARBA" id="ARBA00022692"/>
    </source>
</evidence>
<evidence type="ECO:0000256" key="6">
    <source>
        <dbReference type="SAM" id="Phobius"/>
    </source>
</evidence>
<organism evidence="8 9">
    <name type="scientific">Streptomyces griseus</name>
    <dbReference type="NCBI Taxonomy" id="1911"/>
    <lineage>
        <taxon>Bacteria</taxon>
        <taxon>Bacillati</taxon>
        <taxon>Actinomycetota</taxon>
        <taxon>Actinomycetes</taxon>
        <taxon>Kitasatosporales</taxon>
        <taxon>Streptomycetaceae</taxon>
        <taxon>Streptomyces</taxon>
    </lineage>
</organism>
<sequence>MSQLGRKRPFRQLPPARDPSGPGTFDHVAGFRTGRGRDNRTDGPHGQPRQQPYGQQAPYGGAPTPPGGGYQGGPPPQWPQAHGQGEPEYFGDPGHGGHQPYPPQQPHPQGGYGYPAPAQDPYAGHPGPDPYARRPQAPHDPYAAQNNAGHTQAFSIDEQYHHGGPPEGEVYAAPSGPRLPWKELLRGLVLRPGPTFLRTRDHQVWGPALTVTLLYGLLAIFGFDGARDDVINATLSTAIPYVLTTAVAFTLSAFILGTVTHTLARQLGGAGSWQPTVGLSMLIMTLTDVPRLLPAVFMGGDASVVQIIGWLTWLAAGALFTSMVAKSHDLPWPKALAASAIQLLALLSLIKLGTF</sequence>
<feature type="transmembrane region" description="Helical" evidence="6">
    <location>
        <begin position="276"/>
        <end position="297"/>
    </location>
</feature>
<keyword evidence="2 6" id="KW-0812">Transmembrane</keyword>
<comment type="subcellular location">
    <subcellularLocation>
        <location evidence="1">Membrane</location>
        <topology evidence="1">Multi-pass membrane protein</topology>
    </subcellularLocation>
</comment>
<accession>A0A380P120</accession>
<evidence type="ECO:0000313" key="8">
    <source>
        <dbReference type="EMBL" id="SUP58005.1"/>
    </source>
</evidence>
<keyword evidence="3 6" id="KW-1133">Transmembrane helix</keyword>
<feature type="compositionally biased region" description="Low complexity" evidence="5">
    <location>
        <begin position="44"/>
        <end position="62"/>
    </location>
</feature>
<evidence type="ECO:0000259" key="7">
    <source>
        <dbReference type="Pfam" id="PF04893"/>
    </source>
</evidence>
<evidence type="ECO:0000256" key="1">
    <source>
        <dbReference type="ARBA" id="ARBA00004141"/>
    </source>
</evidence>
<dbReference type="Proteomes" id="UP000254150">
    <property type="component" value="Unassembled WGS sequence"/>
</dbReference>
<feature type="domain" description="Yip1" evidence="7">
    <location>
        <begin position="187"/>
        <end position="347"/>
    </location>
</feature>
<dbReference type="GO" id="GO:0016020">
    <property type="term" value="C:membrane"/>
    <property type="evidence" value="ECO:0007669"/>
    <property type="project" value="UniProtKB-SubCell"/>
</dbReference>
<gene>
    <name evidence="8" type="ORF">NCTC7807_03482</name>
</gene>
<keyword evidence="4 6" id="KW-0472">Membrane</keyword>
<dbReference type="AlphaFoldDB" id="A0A380P120"/>
<reference evidence="8 9" key="1">
    <citation type="submission" date="2018-06" db="EMBL/GenBank/DDBJ databases">
        <authorList>
            <consortium name="Pathogen Informatics"/>
            <person name="Doyle S."/>
        </authorList>
    </citation>
    <scope>NUCLEOTIDE SEQUENCE [LARGE SCALE GENOMIC DNA]</scope>
    <source>
        <strain evidence="8 9">NCTC7807</strain>
    </source>
</reference>
<feature type="transmembrane region" description="Helical" evidence="6">
    <location>
        <begin position="238"/>
        <end position="264"/>
    </location>
</feature>
<name>A0A380P120_STRGR</name>
<dbReference type="EMBL" id="UHID01000006">
    <property type="protein sequence ID" value="SUP58005.1"/>
    <property type="molecule type" value="Genomic_DNA"/>
</dbReference>